<protein>
    <recommendedName>
        <fullName evidence="2">Prophage protein</fullName>
    </recommendedName>
</protein>
<proteinExistence type="predicted"/>
<name>A0A730HTD3_SALDE</name>
<evidence type="ECO:0000313" key="1">
    <source>
        <dbReference type="EMBL" id="HAE3719627.1"/>
    </source>
</evidence>
<reference evidence="1" key="1">
    <citation type="journal article" date="2018" name="Genome Biol.">
        <title>SKESA: strategic k-mer extension for scrupulous assemblies.</title>
        <authorList>
            <person name="Souvorov A."/>
            <person name="Agarwala R."/>
            <person name="Lipman D.J."/>
        </authorList>
    </citation>
    <scope>NUCLEOTIDE SEQUENCE</scope>
    <source>
        <strain evidence="1">Salmonella enterica</strain>
    </source>
</reference>
<dbReference type="EMBL" id="DAARSE010000019">
    <property type="protein sequence ID" value="HAE3719627.1"/>
    <property type="molecule type" value="Genomic_DNA"/>
</dbReference>
<evidence type="ECO:0008006" key="2">
    <source>
        <dbReference type="Google" id="ProtNLM"/>
    </source>
</evidence>
<sequence>MSELKCRINGNQIEPCAVLAKALEYGNPAFKSKGIFIPERVNINTGEPGLDIAQIHSGQYVGRGVAMCFCPFCGESLKTWKKEATSERD</sequence>
<comment type="caution">
    <text evidence="1">The sequence shown here is derived from an EMBL/GenBank/DDBJ whole genome shotgun (WGS) entry which is preliminary data.</text>
</comment>
<accession>A0A730HTD3</accession>
<reference evidence="1" key="2">
    <citation type="submission" date="2018-07" db="EMBL/GenBank/DDBJ databases">
        <authorList>
            <consortium name="NCBI Pathogen Detection Project"/>
        </authorList>
    </citation>
    <scope>NUCLEOTIDE SEQUENCE</scope>
    <source>
        <strain evidence="1">Salmonella enterica</strain>
    </source>
</reference>
<gene>
    <name evidence="1" type="ORF">G4B92_001493</name>
</gene>
<organism evidence="1">
    <name type="scientific">Salmonella derby</name>
    <dbReference type="NCBI Taxonomy" id="28144"/>
    <lineage>
        <taxon>Bacteria</taxon>
        <taxon>Pseudomonadati</taxon>
        <taxon>Pseudomonadota</taxon>
        <taxon>Gammaproteobacteria</taxon>
        <taxon>Enterobacterales</taxon>
        <taxon>Enterobacteriaceae</taxon>
        <taxon>Salmonella</taxon>
    </lineage>
</organism>
<dbReference type="AlphaFoldDB" id="A0A730HTD3"/>